<gene>
    <name evidence="2" type="ORF">PR048_020027</name>
</gene>
<feature type="region of interest" description="Disordered" evidence="1">
    <location>
        <begin position="1"/>
        <end position="37"/>
    </location>
</feature>
<evidence type="ECO:0000256" key="1">
    <source>
        <dbReference type="SAM" id="MobiDB-lite"/>
    </source>
</evidence>
<organism evidence="2 3">
    <name type="scientific">Dryococelus australis</name>
    <dbReference type="NCBI Taxonomy" id="614101"/>
    <lineage>
        <taxon>Eukaryota</taxon>
        <taxon>Metazoa</taxon>
        <taxon>Ecdysozoa</taxon>
        <taxon>Arthropoda</taxon>
        <taxon>Hexapoda</taxon>
        <taxon>Insecta</taxon>
        <taxon>Pterygota</taxon>
        <taxon>Neoptera</taxon>
        <taxon>Polyneoptera</taxon>
        <taxon>Phasmatodea</taxon>
        <taxon>Verophasmatodea</taxon>
        <taxon>Anareolatae</taxon>
        <taxon>Phasmatidae</taxon>
        <taxon>Eurycanthinae</taxon>
        <taxon>Dryococelus</taxon>
    </lineage>
</organism>
<comment type="caution">
    <text evidence="2">The sequence shown here is derived from an EMBL/GenBank/DDBJ whole genome shotgun (WGS) entry which is preliminary data.</text>
</comment>
<evidence type="ECO:0000313" key="2">
    <source>
        <dbReference type="EMBL" id="KAJ8879419.1"/>
    </source>
</evidence>
<proteinExistence type="predicted"/>
<reference evidence="2 3" key="1">
    <citation type="submission" date="2023-02" db="EMBL/GenBank/DDBJ databases">
        <title>LHISI_Scaffold_Assembly.</title>
        <authorList>
            <person name="Stuart O.P."/>
            <person name="Cleave R."/>
            <person name="Magrath M.J.L."/>
            <person name="Mikheyev A.S."/>
        </authorList>
    </citation>
    <scope>NUCLEOTIDE SEQUENCE [LARGE SCALE GENOMIC DNA]</scope>
    <source>
        <strain evidence="2">Daus_M_001</strain>
        <tissue evidence="2">Leg muscle</tissue>
    </source>
</reference>
<accession>A0ABQ9H551</accession>
<name>A0ABQ9H551_9NEOP</name>
<dbReference type="Proteomes" id="UP001159363">
    <property type="component" value="Chromosome 6"/>
</dbReference>
<dbReference type="EMBL" id="JARBHB010000007">
    <property type="protein sequence ID" value="KAJ8879419.1"/>
    <property type="molecule type" value="Genomic_DNA"/>
</dbReference>
<sequence length="174" mass="19742">MSISFSRYSEKKCGRPEITFEPSSEHTKQQKTKDLRDSTPVSMLMSATRMILRAEGQSQASALLKEMMGSPKHAKKYRTAYRERLKPLQLMSGEDALAALVEAKLSRHQYDVIRRTVPDKFPSYKSVQAAKKLCYSTDIKVTETCALLSLPFLLNHTVERLILARHPVVEALLD</sequence>
<feature type="compositionally biased region" description="Basic and acidic residues" evidence="1">
    <location>
        <begin position="23"/>
        <end position="37"/>
    </location>
</feature>
<protein>
    <submittedName>
        <fullName evidence="2">Uncharacterized protein</fullName>
    </submittedName>
</protein>
<keyword evidence="3" id="KW-1185">Reference proteome</keyword>
<evidence type="ECO:0000313" key="3">
    <source>
        <dbReference type="Proteomes" id="UP001159363"/>
    </source>
</evidence>